<evidence type="ECO:0000313" key="1">
    <source>
        <dbReference type="Proteomes" id="UP000887575"/>
    </source>
</evidence>
<protein>
    <submittedName>
        <fullName evidence="2">Hepcidin</fullName>
    </submittedName>
</protein>
<proteinExistence type="predicted"/>
<reference evidence="2" key="1">
    <citation type="submission" date="2024-02" db="UniProtKB">
        <authorList>
            <consortium name="WormBaseParasite"/>
        </authorList>
    </citation>
    <scope>IDENTIFICATION</scope>
</reference>
<sequence>MKLLVLILCVTMVFAMLAVSVSTHPMEEEKLDTTPYQPKLRSTRDTWGGINSRGQSYCNTCSNCRGGGCCAYIC</sequence>
<dbReference type="WBParaSite" id="MBELARI_LOCUS14600">
    <property type="protein sequence ID" value="MBELARI_LOCUS14600"/>
    <property type="gene ID" value="MBELARI_LOCUS14600"/>
</dbReference>
<evidence type="ECO:0000313" key="2">
    <source>
        <dbReference type="WBParaSite" id="MBELARI_LOCUS14600"/>
    </source>
</evidence>
<dbReference type="Proteomes" id="UP000887575">
    <property type="component" value="Unassembled WGS sequence"/>
</dbReference>
<dbReference type="AlphaFoldDB" id="A0A915GN50"/>
<organism evidence="1 2">
    <name type="scientific">Mesorhabditis belari</name>
    <dbReference type="NCBI Taxonomy" id="2138241"/>
    <lineage>
        <taxon>Eukaryota</taxon>
        <taxon>Metazoa</taxon>
        <taxon>Ecdysozoa</taxon>
        <taxon>Nematoda</taxon>
        <taxon>Chromadorea</taxon>
        <taxon>Rhabditida</taxon>
        <taxon>Rhabditina</taxon>
        <taxon>Rhabditomorpha</taxon>
        <taxon>Rhabditoidea</taxon>
        <taxon>Rhabditidae</taxon>
        <taxon>Mesorhabditinae</taxon>
        <taxon>Mesorhabditis</taxon>
    </lineage>
</organism>
<accession>A0A915GN50</accession>
<name>A0A915GN50_9BILA</name>
<keyword evidence="1" id="KW-1185">Reference proteome</keyword>